<gene>
    <name evidence="2" type="ORF">T458_05175</name>
</gene>
<dbReference type="EMBL" id="AYJU01000001">
    <property type="protein sequence ID" value="EST56792.1"/>
    <property type="molecule type" value="Genomic_DNA"/>
</dbReference>
<dbReference type="RefSeq" id="WP_023555091.1">
    <property type="nucleotide sequence ID" value="NZ_KI629782.1"/>
</dbReference>
<dbReference type="Proteomes" id="UP000017973">
    <property type="component" value="Unassembled WGS sequence"/>
</dbReference>
<proteinExistence type="predicted"/>
<dbReference type="HOGENOM" id="CLU_2663915_0_0_9"/>
<protein>
    <submittedName>
        <fullName evidence="2">Uncharacterized protein</fullName>
    </submittedName>
</protein>
<keyword evidence="1" id="KW-0472">Membrane</keyword>
<reference evidence="2 3" key="1">
    <citation type="journal article" date="2014" name="Genome Announc.">
        <title>Draft Genome Sequence of Brevibacillus panacihumi Strain W25, a Halotolerant Hydrocarbon-Degrading Bacterium.</title>
        <authorList>
            <person name="Wang X."/>
            <person name="Jin D."/>
            <person name="Zhou L."/>
            <person name="Wu L."/>
            <person name="An W."/>
            <person name="Chen Y."/>
            <person name="Zhao L."/>
        </authorList>
    </citation>
    <scope>NUCLEOTIDE SEQUENCE [LARGE SCALE GENOMIC DNA]</scope>
    <source>
        <strain evidence="2 3">W25</strain>
    </source>
</reference>
<name>V6MEW0_9BACL</name>
<keyword evidence="3" id="KW-1185">Reference proteome</keyword>
<feature type="transmembrane region" description="Helical" evidence="1">
    <location>
        <begin position="49"/>
        <end position="68"/>
    </location>
</feature>
<dbReference type="OrthoDB" id="2645700at2"/>
<evidence type="ECO:0000256" key="1">
    <source>
        <dbReference type="SAM" id="Phobius"/>
    </source>
</evidence>
<keyword evidence="1" id="KW-0812">Transmembrane</keyword>
<keyword evidence="1" id="KW-1133">Transmembrane helix</keyword>
<dbReference type="PATRIC" id="fig|1408254.3.peg.1042"/>
<evidence type="ECO:0000313" key="2">
    <source>
        <dbReference type="EMBL" id="EST56792.1"/>
    </source>
</evidence>
<organism evidence="2 3">
    <name type="scientific">Brevibacillus panacihumi W25</name>
    <dbReference type="NCBI Taxonomy" id="1408254"/>
    <lineage>
        <taxon>Bacteria</taxon>
        <taxon>Bacillati</taxon>
        <taxon>Bacillota</taxon>
        <taxon>Bacilli</taxon>
        <taxon>Bacillales</taxon>
        <taxon>Paenibacillaceae</taxon>
        <taxon>Brevibacillus</taxon>
    </lineage>
</organism>
<sequence>MSRRLTGFGFCFCATLLFAAYYLGAAILHSGQGYDDVVFQWFIRDTFAWLLPILGCIFLVTGIGYLVMAESRGDE</sequence>
<comment type="caution">
    <text evidence="2">The sequence shown here is derived from an EMBL/GenBank/DDBJ whole genome shotgun (WGS) entry which is preliminary data.</text>
</comment>
<dbReference type="AlphaFoldDB" id="V6MEW0"/>
<dbReference type="STRING" id="1408254.T458_05175"/>
<evidence type="ECO:0000313" key="3">
    <source>
        <dbReference type="Proteomes" id="UP000017973"/>
    </source>
</evidence>
<accession>V6MEW0</accession>